<reference evidence="10" key="1">
    <citation type="submission" date="2012-04" db="EMBL/GenBank/DDBJ databases">
        <title>Finished genome of Dactylococcopsis salina PCC 8305.</title>
        <authorList>
            <consortium name="US DOE Joint Genome Institute"/>
            <person name="Gugger M."/>
            <person name="Coursin T."/>
            <person name="Rippka R."/>
            <person name="Tandeau De Marsac N."/>
            <person name="Huntemann M."/>
            <person name="Wei C.-L."/>
            <person name="Han J."/>
            <person name="Detter J.C."/>
            <person name="Han C."/>
            <person name="Tapia R."/>
            <person name="Daligault H."/>
            <person name="Chen A."/>
            <person name="Krypides N."/>
            <person name="Mavromatis K."/>
            <person name="Markowitz V."/>
            <person name="Szeto E."/>
            <person name="Ivanova N."/>
            <person name="Ovchinnikova G."/>
            <person name="Pagani I."/>
            <person name="Pati A."/>
            <person name="Goodwin L."/>
            <person name="Peters L."/>
            <person name="Pitluck S."/>
            <person name="Woyke T."/>
            <person name="Kerfeld C."/>
        </authorList>
    </citation>
    <scope>NUCLEOTIDE SEQUENCE [LARGE SCALE GENOMIC DNA]</scope>
    <source>
        <strain evidence="10">PCC 8305</strain>
    </source>
</reference>
<keyword evidence="11" id="KW-1185">Reference proteome</keyword>
<dbReference type="eggNOG" id="COG0566">
    <property type="taxonomic scope" value="Bacteria"/>
</dbReference>
<feature type="binding site" evidence="7">
    <location>
        <position position="154"/>
    </location>
    <ligand>
        <name>S-adenosyl-L-methionine</name>
        <dbReference type="ChEBI" id="CHEBI:59789"/>
    </ligand>
</feature>
<dbReference type="PATRIC" id="fig|13035.3.peg.2099"/>
<keyword evidence="1 7" id="KW-0820">tRNA-binding</keyword>
<dbReference type="Proteomes" id="UP000010482">
    <property type="component" value="Chromosome"/>
</dbReference>
<dbReference type="InterPro" id="IPR033671">
    <property type="entry name" value="TrmH"/>
</dbReference>
<dbReference type="InterPro" id="IPR029028">
    <property type="entry name" value="Alpha/beta_knot_MTases"/>
</dbReference>
<dbReference type="PANTHER" id="PTHR43453:SF1">
    <property type="entry name" value="TRNA_RRNA METHYLTRANSFERASE SPOU TYPE DOMAIN-CONTAINING PROTEIN"/>
    <property type="match status" value="1"/>
</dbReference>
<dbReference type="STRING" id="13035.Dacsa_1853"/>
<evidence type="ECO:0000313" key="11">
    <source>
        <dbReference type="Proteomes" id="UP000010482"/>
    </source>
</evidence>
<dbReference type="Pfam" id="PF00588">
    <property type="entry name" value="SpoU_methylase"/>
    <property type="match status" value="1"/>
</dbReference>
<evidence type="ECO:0000259" key="9">
    <source>
        <dbReference type="Pfam" id="PF12105"/>
    </source>
</evidence>
<proteinExistence type="inferred from homology"/>
<dbReference type="GO" id="GO:0002938">
    <property type="term" value="P:tRNA guanine ribose methylation"/>
    <property type="evidence" value="ECO:0007669"/>
    <property type="project" value="UniProtKB-UniRule"/>
</dbReference>
<evidence type="ECO:0000256" key="2">
    <source>
        <dbReference type="ARBA" id="ARBA00022603"/>
    </source>
</evidence>
<dbReference type="EC" id="2.1.1.34" evidence="7"/>
<keyword evidence="4 7" id="KW-0949">S-adenosyl-L-methionine</keyword>
<keyword evidence="5 7" id="KW-0819">tRNA processing</keyword>
<evidence type="ECO:0000256" key="1">
    <source>
        <dbReference type="ARBA" id="ARBA00022555"/>
    </source>
</evidence>
<dbReference type="HOGENOM" id="CLU_021322_4_2_3"/>
<keyword evidence="6 7" id="KW-0694">RNA-binding</keyword>
<dbReference type="Pfam" id="PF12105">
    <property type="entry name" value="SpoU_methylas_C"/>
    <property type="match status" value="1"/>
</dbReference>
<dbReference type="PANTHER" id="PTHR43453">
    <property type="entry name" value="RRNA METHYLASE-LIKE"/>
    <property type="match status" value="1"/>
</dbReference>
<keyword evidence="3 7" id="KW-0808">Transferase</keyword>
<dbReference type="Gene3D" id="3.40.1280.10">
    <property type="match status" value="1"/>
</dbReference>
<comment type="catalytic activity">
    <reaction evidence="7">
        <text>guanosine(18) in tRNA + S-adenosyl-L-methionine = 2'-O-methylguanosine(18) in tRNA + S-adenosyl-L-homocysteine + H(+)</text>
        <dbReference type="Rhea" id="RHEA:20077"/>
        <dbReference type="Rhea" id="RHEA-COMP:10190"/>
        <dbReference type="Rhea" id="RHEA-COMP:10192"/>
        <dbReference type="ChEBI" id="CHEBI:15378"/>
        <dbReference type="ChEBI" id="CHEBI:57856"/>
        <dbReference type="ChEBI" id="CHEBI:59789"/>
        <dbReference type="ChEBI" id="CHEBI:74269"/>
        <dbReference type="ChEBI" id="CHEBI:74445"/>
        <dbReference type="EC" id="2.1.1.34"/>
    </reaction>
</comment>
<dbReference type="InterPro" id="IPR022724">
    <property type="entry name" value="rRNA_MeTrfase_SpoU_C"/>
</dbReference>
<dbReference type="InterPro" id="IPR001537">
    <property type="entry name" value="SpoU_MeTrfase"/>
</dbReference>
<accession>K9YUC9</accession>
<organism evidence="10 11">
    <name type="scientific">Dactylococcopsis salina (strain PCC 8305)</name>
    <name type="common">Myxobactron salinum</name>
    <dbReference type="NCBI Taxonomy" id="13035"/>
    <lineage>
        <taxon>Bacteria</taxon>
        <taxon>Bacillati</taxon>
        <taxon>Cyanobacteriota</taxon>
        <taxon>Cyanophyceae</taxon>
        <taxon>Nodosilineales</taxon>
        <taxon>Cymatolegaceae</taxon>
        <taxon>Dactylococcopsis</taxon>
    </lineage>
</organism>
<keyword evidence="2 7" id="KW-0489">Methyltransferase</keyword>
<dbReference type="InterPro" id="IPR029026">
    <property type="entry name" value="tRNA_m1G_MTases_N"/>
</dbReference>
<dbReference type="KEGG" id="dsl:Dacsa_1853"/>
<evidence type="ECO:0000256" key="7">
    <source>
        <dbReference type="HAMAP-Rule" id="MF_02060"/>
    </source>
</evidence>
<dbReference type="OrthoDB" id="9794400at2"/>
<feature type="binding site" evidence="7">
    <location>
        <position position="102"/>
    </location>
    <ligand>
        <name>S-adenosyl-L-methionine</name>
        <dbReference type="ChEBI" id="CHEBI:59789"/>
    </ligand>
</feature>
<dbReference type="HAMAP" id="MF_02060">
    <property type="entry name" value="tRNA_methyltr_TrmH"/>
    <property type="match status" value="1"/>
</dbReference>
<comment type="function">
    <text evidence="7">Catalyzes the 2'-O methylation of guanosine at position 18 in tRNA.</text>
</comment>
<feature type="binding site" evidence="7">
    <location>
        <position position="145"/>
    </location>
    <ligand>
        <name>S-adenosyl-L-methionine</name>
        <dbReference type="ChEBI" id="CHEBI:59789"/>
    </ligand>
</feature>
<dbReference type="EMBL" id="CP003944">
    <property type="protein sequence ID" value="AFZ50509.1"/>
    <property type="molecule type" value="Genomic_DNA"/>
</dbReference>
<dbReference type="NCBIfam" id="NF008295">
    <property type="entry name" value="PRK11081.1"/>
    <property type="match status" value="1"/>
</dbReference>
<dbReference type="CDD" id="cd18092">
    <property type="entry name" value="SpoU-like_TrmH"/>
    <property type="match status" value="1"/>
</dbReference>
<gene>
    <name evidence="7" type="primary">trmH</name>
    <name evidence="10" type="ORF">Dacsa_1853</name>
</gene>
<evidence type="ECO:0000256" key="4">
    <source>
        <dbReference type="ARBA" id="ARBA00022691"/>
    </source>
</evidence>
<dbReference type="RefSeq" id="WP_015229506.1">
    <property type="nucleotide sequence ID" value="NC_019780.1"/>
</dbReference>
<evidence type="ECO:0000256" key="3">
    <source>
        <dbReference type="ARBA" id="ARBA00022679"/>
    </source>
</evidence>
<feature type="binding site" evidence="7">
    <location>
        <begin position="125"/>
        <end position="129"/>
    </location>
    <ligand>
        <name>S-adenosyl-L-methionine</name>
        <dbReference type="ChEBI" id="CHEBI:59789"/>
    </ligand>
</feature>
<feature type="domain" description="RNA methyltransferase SpoU/TrmH type C-terminal" evidence="9">
    <location>
        <begin position="169"/>
        <end position="221"/>
    </location>
</feature>
<sequence>MGETKPVLPRRYHRLRDVLNRRQTDLTVLLEDVHKPHNFSAIIRTCDAVGVFAAHGVYNEGDVPAFSETAKGSEKWVDIHTHPDLETAVNHLKAQNFTLYATHLTENALDYRTIDYTKPSCILFGAEKWGVSTEAMALVDQAIYIPMLGMVQSLNVSVAAAVILFEAQRQRLNAGFYDHSRFEPEVRDRILFQWTYPNLANAYDRAGKPYPPLGEDGTILTDVDSMEETKPNNHQT</sequence>
<protein>
    <recommendedName>
        <fullName evidence="7">tRNA (guanosine(18)-2'-O)-methyltransferase</fullName>
        <ecNumber evidence="7">2.1.1.34</ecNumber>
    </recommendedName>
    <alternativeName>
        <fullName evidence="7">tRNA [Gm18] methyltransferase</fullName>
    </alternativeName>
</protein>
<dbReference type="SUPFAM" id="SSF75217">
    <property type="entry name" value="alpha/beta knot"/>
    <property type="match status" value="1"/>
</dbReference>
<evidence type="ECO:0000256" key="5">
    <source>
        <dbReference type="ARBA" id="ARBA00022694"/>
    </source>
</evidence>
<comment type="similarity">
    <text evidence="7">Belongs to the class IV-like SAM-binding methyltransferase superfamily. RNA methyltransferase TrmH family.</text>
</comment>
<evidence type="ECO:0000256" key="6">
    <source>
        <dbReference type="ARBA" id="ARBA00022884"/>
    </source>
</evidence>
<feature type="domain" description="tRNA/rRNA methyltransferase SpoU type" evidence="8">
    <location>
        <begin position="26"/>
        <end position="165"/>
    </location>
</feature>
<dbReference type="AlphaFoldDB" id="K9YUC9"/>
<name>K9YUC9_DACS8</name>
<dbReference type="GO" id="GO:0000049">
    <property type="term" value="F:tRNA binding"/>
    <property type="evidence" value="ECO:0007669"/>
    <property type="project" value="UniProtKB-UniRule"/>
</dbReference>
<evidence type="ECO:0000313" key="10">
    <source>
        <dbReference type="EMBL" id="AFZ50509.1"/>
    </source>
</evidence>
<evidence type="ECO:0000259" key="8">
    <source>
        <dbReference type="Pfam" id="PF00588"/>
    </source>
</evidence>
<dbReference type="GO" id="GO:0141100">
    <property type="term" value="F:tRNA (guanine(18)-2'-O)-methyltransferase activity"/>
    <property type="evidence" value="ECO:0007669"/>
    <property type="project" value="UniProtKB-UniRule"/>
</dbReference>